<proteinExistence type="predicted"/>
<dbReference type="Gene3D" id="3.10.620.30">
    <property type="match status" value="1"/>
</dbReference>
<dbReference type="OrthoDB" id="98874at2"/>
<evidence type="ECO:0000259" key="2">
    <source>
        <dbReference type="Pfam" id="PF12969"/>
    </source>
</evidence>
<feature type="chain" id="PRO_5012572322" description="DUF3857 domain-containing protein" evidence="1">
    <location>
        <begin position="19"/>
        <end position="655"/>
    </location>
</feature>
<dbReference type="Proteomes" id="UP000190961">
    <property type="component" value="Unassembled WGS sequence"/>
</dbReference>
<feature type="signal peptide" evidence="1">
    <location>
        <begin position="1"/>
        <end position="18"/>
    </location>
</feature>
<gene>
    <name evidence="3" type="ORF">SAMN05660236_5119</name>
</gene>
<sequence length="655" mass="75776">MKFSLLALLFISPLFSFAQDHGFPYGQTTYRDLDIKVYEKDTAAVAVILNEFGEAYIDNSNDNNLLFEYHAKIKILKKNGLDQADFQIPLYKNESRVERVRSVKASSYNYENGTMRETKLESKNQFTENASKYLDIVKFAIPNVRVGSVIEVHYIVESPFIFNFHNWEFQSDIPKVMSEYWATVPANYKFNITLKGYQQLSKNESELIRDCYTPGGGYRADCARFKWAMKDIPAFKEEEYMTAKSNFLSMINFELSEIQYFDGRKNKITKEWKDVEEELRRDEKFGLQIKRGKDIVDEHVELLLTGESDPLEKAKKIYEFIKLWYRWDDVYGKYSEFGIKKAFDKRAGNVGDINLTLIAALKYAGLNVEPLMLSTRENGLATEIHPVLSDFNYVVAKLNINDKVYLLDATDDFLPFGLLPQRCLNGKGRVLGEKESYWYELKPSEKSKRITLVNLKLESDGIFKGTLQTTYNGYAALTKRKELHNAGSDKEFVHELGKKMNNLEIKDFKIENTDVLNKPLVVKLDIEMAGYENMNAANFLFNPFIIGRWEQNPFKSEERLYPVDFGVPLDETLILNLEYPTTIEPVDLPQKIGLALPNAGGRYLFDIQNMPNRLTINNSLQISKTIFASEEYHFLKELFNRVIAVQQADLVFKKK</sequence>
<dbReference type="Gene3D" id="2.60.120.1130">
    <property type="match status" value="1"/>
</dbReference>
<reference evidence="3 4" key="1">
    <citation type="submission" date="2017-02" db="EMBL/GenBank/DDBJ databases">
        <authorList>
            <person name="Peterson S.W."/>
        </authorList>
    </citation>
    <scope>NUCLEOTIDE SEQUENCE [LARGE SCALE GENOMIC DNA]</scope>
    <source>
        <strain evidence="3 4">DSM 25262</strain>
    </source>
</reference>
<accession>A0A1T5MDM5</accession>
<dbReference type="InterPro" id="IPR024618">
    <property type="entry name" value="DUF3857"/>
</dbReference>
<dbReference type="RefSeq" id="WP_079689616.1">
    <property type="nucleotide sequence ID" value="NZ_FUZU01000004.1"/>
</dbReference>
<evidence type="ECO:0000256" key="1">
    <source>
        <dbReference type="SAM" id="SignalP"/>
    </source>
</evidence>
<dbReference type="Gene3D" id="2.60.40.3140">
    <property type="match status" value="1"/>
</dbReference>
<evidence type="ECO:0000313" key="3">
    <source>
        <dbReference type="EMBL" id="SKC86336.1"/>
    </source>
</evidence>
<protein>
    <recommendedName>
        <fullName evidence="2">DUF3857 domain-containing protein</fullName>
    </recommendedName>
</protein>
<organism evidence="3 4">
    <name type="scientific">Ohtaekwangia koreensis</name>
    <dbReference type="NCBI Taxonomy" id="688867"/>
    <lineage>
        <taxon>Bacteria</taxon>
        <taxon>Pseudomonadati</taxon>
        <taxon>Bacteroidota</taxon>
        <taxon>Cytophagia</taxon>
        <taxon>Cytophagales</taxon>
        <taxon>Fulvivirgaceae</taxon>
        <taxon>Ohtaekwangia</taxon>
    </lineage>
</organism>
<dbReference type="STRING" id="688867.SAMN05660236_5119"/>
<feature type="domain" description="DUF3857" evidence="2">
    <location>
        <begin position="65"/>
        <end position="235"/>
    </location>
</feature>
<dbReference type="Pfam" id="PF12969">
    <property type="entry name" value="DUF3857"/>
    <property type="match status" value="1"/>
</dbReference>
<dbReference type="EMBL" id="FUZU01000004">
    <property type="protein sequence ID" value="SKC86336.1"/>
    <property type="molecule type" value="Genomic_DNA"/>
</dbReference>
<name>A0A1T5MDM5_9BACT</name>
<keyword evidence="1" id="KW-0732">Signal</keyword>
<dbReference type="AlphaFoldDB" id="A0A1T5MDM5"/>
<keyword evidence="4" id="KW-1185">Reference proteome</keyword>
<evidence type="ECO:0000313" key="4">
    <source>
        <dbReference type="Proteomes" id="UP000190961"/>
    </source>
</evidence>